<dbReference type="EMBL" id="CAJOAX010000378">
    <property type="protein sequence ID" value="CAF3578447.1"/>
    <property type="molecule type" value="Genomic_DNA"/>
</dbReference>
<name>A0A818LQH0_9BILA</name>
<protein>
    <submittedName>
        <fullName evidence="2">Uncharacterized protein</fullName>
    </submittedName>
</protein>
<comment type="caution">
    <text evidence="2">The sequence shown here is derived from an EMBL/GenBank/DDBJ whole genome shotgun (WGS) entry which is preliminary data.</text>
</comment>
<sequence>MANDTKSGGWRVKIMGLPSSITIEQLSQSLQISPSRINIPKNQKYQTYFAWIHYFNNEKDAKTFVLQNAQLKFSNLPAKCVVVEPVGDDSNPQTQPQKISEINKLMSDLNIGDIRSQSPNQNPQNYPQPGPNMNLQQRP</sequence>
<dbReference type="Proteomes" id="UP000663823">
    <property type="component" value="Unassembled WGS sequence"/>
</dbReference>
<evidence type="ECO:0000313" key="2">
    <source>
        <dbReference type="EMBL" id="CAF3578447.1"/>
    </source>
</evidence>
<reference evidence="2" key="1">
    <citation type="submission" date="2021-02" db="EMBL/GenBank/DDBJ databases">
        <authorList>
            <person name="Nowell W R."/>
        </authorList>
    </citation>
    <scope>NUCLEOTIDE SEQUENCE</scope>
</reference>
<feature type="region of interest" description="Disordered" evidence="1">
    <location>
        <begin position="110"/>
        <end position="139"/>
    </location>
</feature>
<organism evidence="2 3">
    <name type="scientific">Rotaria sordida</name>
    <dbReference type="NCBI Taxonomy" id="392033"/>
    <lineage>
        <taxon>Eukaryota</taxon>
        <taxon>Metazoa</taxon>
        <taxon>Spiralia</taxon>
        <taxon>Gnathifera</taxon>
        <taxon>Rotifera</taxon>
        <taxon>Eurotatoria</taxon>
        <taxon>Bdelloidea</taxon>
        <taxon>Philodinida</taxon>
        <taxon>Philodinidae</taxon>
        <taxon>Rotaria</taxon>
    </lineage>
</organism>
<gene>
    <name evidence="2" type="ORF">OTI717_LOCUS5681</name>
</gene>
<feature type="compositionally biased region" description="Low complexity" evidence="1">
    <location>
        <begin position="117"/>
        <end position="139"/>
    </location>
</feature>
<accession>A0A818LQH0</accession>
<proteinExistence type="predicted"/>
<dbReference type="AlphaFoldDB" id="A0A818LQH0"/>
<evidence type="ECO:0000313" key="3">
    <source>
        <dbReference type="Proteomes" id="UP000663823"/>
    </source>
</evidence>
<feature type="non-terminal residue" evidence="2">
    <location>
        <position position="139"/>
    </location>
</feature>
<evidence type="ECO:0000256" key="1">
    <source>
        <dbReference type="SAM" id="MobiDB-lite"/>
    </source>
</evidence>